<feature type="compositionally biased region" description="Low complexity" evidence="1">
    <location>
        <begin position="356"/>
        <end position="375"/>
    </location>
</feature>
<evidence type="ECO:0008006" key="6">
    <source>
        <dbReference type="Google" id="ProtNLM"/>
    </source>
</evidence>
<keyword evidence="2" id="KW-0812">Transmembrane</keyword>
<feature type="transmembrane region" description="Helical" evidence="2">
    <location>
        <begin position="403"/>
        <end position="424"/>
    </location>
</feature>
<feature type="chain" id="PRO_5018752791" description="PASTA domain-containing protein" evidence="3">
    <location>
        <begin position="33"/>
        <end position="432"/>
    </location>
</feature>
<dbReference type="AlphaFoldDB" id="A0A3S2XU25"/>
<accession>A0A3S2XU25</accession>
<keyword evidence="3" id="KW-0732">Signal</keyword>
<organism evidence="4 5">
    <name type="scientific">Streptomyces antnestii</name>
    <dbReference type="NCBI Taxonomy" id="2494256"/>
    <lineage>
        <taxon>Bacteria</taxon>
        <taxon>Bacillati</taxon>
        <taxon>Actinomycetota</taxon>
        <taxon>Actinomycetes</taxon>
        <taxon>Kitasatosporales</taxon>
        <taxon>Streptomycetaceae</taxon>
        <taxon>Streptomyces</taxon>
    </lineage>
</organism>
<comment type="caution">
    <text evidence="4">The sequence shown here is derived from an EMBL/GenBank/DDBJ whole genome shotgun (WGS) entry which is preliminary data.</text>
</comment>
<name>A0A3S2XU25_9ACTN</name>
<evidence type="ECO:0000256" key="3">
    <source>
        <dbReference type="SAM" id="SignalP"/>
    </source>
</evidence>
<evidence type="ECO:0000313" key="4">
    <source>
        <dbReference type="EMBL" id="RVU23033.1"/>
    </source>
</evidence>
<evidence type="ECO:0000256" key="2">
    <source>
        <dbReference type="SAM" id="Phobius"/>
    </source>
</evidence>
<feature type="region of interest" description="Disordered" evidence="1">
    <location>
        <begin position="325"/>
        <end position="393"/>
    </location>
</feature>
<protein>
    <recommendedName>
        <fullName evidence="6">PASTA domain-containing protein</fullName>
    </recommendedName>
</protein>
<dbReference type="EMBL" id="RZYA01000008">
    <property type="protein sequence ID" value="RVU23033.1"/>
    <property type="molecule type" value="Genomic_DNA"/>
</dbReference>
<feature type="signal peptide" evidence="3">
    <location>
        <begin position="1"/>
        <end position="32"/>
    </location>
</feature>
<keyword evidence="2" id="KW-1133">Transmembrane helix</keyword>
<dbReference type="Proteomes" id="UP000283128">
    <property type="component" value="Unassembled WGS sequence"/>
</dbReference>
<gene>
    <name evidence="4" type="ORF">EOT10_18360</name>
</gene>
<reference evidence="4 5" key="1">
    <citation type="submission" date="2019-01" db="EMBL/GenBank/DDBJ databases">
        <title>Genome sequences of Streptomyces and Rhizobium isolates collected from root and soil.</title>
        <authorList>
            <person name="Chhettri S."/>
            <person name="Sevigny J.L."/>
            <person name="Sen A."/>
            <person name="Ennis N."/>
            <person name="Tisa L."/>
        </authorList>
    </citation>
    <scope>NUCLEOTIDE SEQUENCE [LARGE SCALE GENOMIC DNA]</scope>
    <source>
        <strain evidence="4 5">San01</strain>
    </source>
</reference>
<sequence length="432" mass="42647">MRGPLSTLWRPRALCGAGTVALLVFLPASAGAAGAAGQDDAAGGDCPVTATAQGVQVTVSASNDTLLSAPAGVGVPAAESCVDYAVGESSGWAGSPYPGETVISAPALLGGQTGQKFPGYPLYAASKYPSDGSAQAGQDPHVMRAHSTKTSTRAEASTVLGQDGTGASTRVVADTSVDPGTLTGTAKATADTRPWSVNGVLELGRVLSSASATADRHGKLVRHSELTVGRTRIAGQTVEITPDGLKALGRTTKLPGVPGVPGGDPAAALNKALSAAGVRIRYLDEKRTAHGVESAGIEVQARQQDTQSGAVYTLTYVFGRASAAAGRVEPPPHSGGLPPVGAPQAPSGAGGGGHEAPGAQAPAGGGAPAPKTPSGDAGPAAPPKDTPPVQLAANPTDMGVTGLYIVLAFGAVATFAGGTLLRLLGVKTRWTS</sequence>
<proteinExistence type="predicted"/>
<keyword evidence="5" id="KW-1185">Reference proteome</keyword>
<dbReference type="RefSeq" id="WP_189491746.1">
    <property type="nucleotide sequence ID" value="NZ_RZYA01000008.1"/>
</dbReference>
<keyword evidence="2" id="KW-0472">Membrane</keyword>
<evidence type="ECO:0000256" key="1">
    <source>
        <dbReference type="SAM" id="MobiDB-lite"/>
    </source>
</evidence>
<evidence type="ECO:0000313" key="5">
    <source>
        <dbReference type="Proteomes" id="UP000283128"/>
    </source>
</evidence>